<gene>
    <name evidence="1" type="ORF">Dsin_000532</name>
</gene>
<organism evidence="1 2">
    <name type="scientific">Dipteronia sinensis</name>
    <dbReference type="NCBI Taxonomy" id="43782"/>
    <lineage>
        <taxon>Eukaryota</taxon>
        <taxon>Viridiplantae</taxon>
        <taxon>Streptophyta</taxon>
        <taxon>Embryophyta</taxon>
        <taxon>Tracheophyta</taxon>
        <taxon>Spermatophyta</taxon>
        <taxon>Magnoliopsida</taxon>
        <taxon>eudicotyledons</taxon>
        <taxon>Gunneridae</taxon>
        <taxon>Pentapetalae</taxon>
        <taxon>rosids</taxon>
        <taxon>malvids</taxon>
        <taxon>Sapindales</taxon>
        <taxon>Sapindaceae</taxon>
        <taxon>Hippocastanoideae</taxon>
        <taxon>Acereae</taxon>
        <taxon>Dipteronia</taxon>
    </lineage>
</organism>
<comment type="caution">
    <text evidence="1">The sequence shown here is derived from an EMBL/GenBank/DDBJ whole genome shotgun (WGS) entry which is preliminary data.</text>
</comment>
<proteinExistence type="predicted"/>
<sequence>MASEPQVGEDEGIDRLREVISGLHYRNVIDVDHLLNYTSENDIVIESPTNEEIIQGVMNTPTDDHDLDDISVLPSVSSKEEFSGGAYRVKQHIARIPGNFSKRWKSTKEDRVRCKKKTIEDTRTKKKNKNKEDHEIRLEVDLVGTGEEEEVEGLGLRKRPHFLDSMDKFASKVDHEASMSVSKSLRQQHIRDVLFKENTLCASICGYNHSFTAMMEAVGLFGLRYKQPSRYQFEWTVVEGRV</sequence>
<dbReference type="Proteomes" id="UP001281410">
    <property type="component" value="Unassembled WGS sequence"/>
</dbReference>
<protein>
    <submittedName>
        <fullName evidence="1">Uncharacterized protein</fullName>
    </submittedName>
</protein>
<evidence type="ECO:0000313" key="1">
    <source>
        <dbReference type="EMBL" id="KAK3228651.1"/>
    </source>
</evidence>
<name>A0AAE0EHL7_9ROSI</name>
<accession>A0AAE0EHL7</accession>
<dbReference type="EMBL" id="JANJYJ010000001">
    <property type="protein sequence ID" value="KAK3228651.1"/>
    <property type="molecule type" value="Genomic_DNA"/>
</dbReference>
<reference evidence="1" key="1">
    <citation type="journal article" date="2023" name="Plant J.">
        <title>Genome sequences and population genomics provide insights into the demographic history, inbreeding, and mutation load of two 'living fossil' tree species of Dipteronia.</title>
        <authorList>
            <person name="Feng Y."/>
            <person name="Comes H.P."/>
            <person name="Chen J."/>
            <person name="Zhu S."/>
            <person name="Lu R."/>
            <person name="Zhang X."/>
            <person name="Li P."/>
            <person name="Qiu J."/>
            <person name="Olsen K.M."/>
            <person name="Qiu Y."/>
        </authorList>
    </citation>
    <scope>NUCLEOTIDE SEQUENCE</scope>
    <source>
        <strain evidence="1">NBL</strain>
    </source>
</reference>
<keyword evidence="2" id="KW-1185">Reference proteome</keyword>
<evidence type="ECO:0000313" key="2">
    <source>
        <dbReference type="Proteomes" id="UP001281410"/>
    </source>
</evidence>
<dbReference type="AlphaFoldDB" id="A0AAE0EHL7"/>